<dbReference type="PANTHER" id="PTHR14464">
    <property type="entry name" value="EXONUCLEASE V"/>
    <property type="match status" value="1"/>
</dbReference>
<evidence type="ECO:0008006" key="10">
    <source>
        <dbReference type="Google" id="ProtNLM"/>
    </source>
</evidence>
<dbReference type="InterPro" id="IPR019190">
    <property type="entry name" value="EXOV"/>
</dbReference>
<keyword evidence="4" id="KW-0479">Metal-binding</keyword>
<dbReference type="GO" id="GO:0036297">
    <property type="term" value="P:interstrand cross-link repair"/>
    <property type="evidence" value="ECO:0007669"/>
    <property type="project" value="TreeGrafter"/>
</dbReference>
<protein>
    <recommendedName>
        <fullName evidence="10">Exonuclease V</fullName>
    </recommendedName>
</protein>
<comment type="similarity">
    <text evidence="2">Belongs to the EXO5 family.</text>
</comment>
<keyword evidence="6" id="KW-0378">Hydrolase</keyword>
<keyword evidence="4" id="KW-0004">4Fe-4S</keyword>
<dbReference type="GO" id="GO:0005634">
    <property type="term" value="C:nucleus"/>
    <property type="evidence" value="ECO:0007669"/>
    <property type="project" value="TreeGrafter"/>
</dbReference>
<evidence type="ECO:0000256" key="6">
    <source>
        <dbReference type="ARBA" id="ARBA00022839"/>
    </source>
</evidence>
<feature type="compositionally biased region" description="Basic and acidic residues" evidence="7">
    <location>
        <begin position="117"/>
        <end position="140"/>
    </location>
</feature>
<dbReference type="PANTHER" id="PTHR14464:SF4">
    <property type="entry name" value="EXONUCLEASE V"/>
    <property type="match status" value="1"/>
</dbReference>
<evidence type="ECO:0000256" key="7">
    <source>
        <dbReference type="SAM" id="MobiDB-lite"/>
    </source>
</evidence>
<evidence type="ECO:0000313" key="9">
    <source>
        <dbReference type="Proteomes" id="UP001324427"/>
    </source>
</evidence>
<comment type="caution">
    <text evidence="8">The sequence shown here is derived from an EMBL/GenBank/DDBJ whole genome shotgun (WGS) entry which is preliminary data.</text>
</comment>
<evidence type="ECO:0000313" key="8">
    <source>
        <dbReference type="EMBL" id="KAK4548985.1"/>
    </source>
</evidence>
<comment type="cofactor">
    <cofactor evidence="1">
        <name>[4Fe-4S] cluster</name>
        <dbReference type="ChEBI" id="CHEBI:49883"/>
    </cofactor>
</comment>
<sequence length="552" mass="62097">MASTVPPQDDAAPIASNESDYGSDLDEATVDTLFSRSESQSADAVVVADIEQPVIVDDHGDRRPLVRLARIRDNLSAAITGLDSTCEALRPKGPKREVSIEVEYDEGNRTAFSPNRTGDEDQQKRQRERSDPVEPGKADTRSPLQRFRTVPKKPLSVTDLVTPAWCEMQYWYSLTKYGRVRRTPAMKQGSSVHKVLEEQVHVEVPVDVVTKEDRFALRIWNIIQGLRTLRRTGMTRELEVWGLLEGEVVNGIIDEITNTCPDEQMEAQMLEEAESMVQTGANKGRKRKPLASDQRTLTDYLTSSQTASILEQHGDGVGGWLGTLQEKTKTLYIVDVKTRQSKTLPAPGSQTRPTQYQLMIYHRLFSRLAANEVPAERIFQRYDISPTAMFSDTFIAQLSTLDIGFEHDADDEWAPPNAAQDSVSELLAHNNLTALWSLMITEFSRAVSPTTPSPPGSPSISALLTAEYRAAADGTLIGRRSFAFDAEQLDAYVQDEIKWWRGQRETKGVEIEEAFKCKICEFMEGCTWRQTKVEEGLQKAKLRQEKRRRSEI</sequence>
<dbReference type="Pfam" id="PF09810">
    <property type="entry name" value="Exo5"/>
    <property type="match status" value="1"/>
</dbReference>
<reference evidence="8 9" key="1">
    <citation type="submission" date="2021-11" db="EMBL/GenBank/DDBJ databases">
        <title>Black yeast isolated from Biological Soil Crust.</title>
        <authorList>
            <person name="Kurbessoian T."/>
        </authorList>
    </citation>
    <scope>NUCLEOTIDE SEQUENCE [LARGE SCALE GENOMIC DNA]</scope>
    <source>
        <strain evidence="8 9">CCFEE 5522</strain>
    </source>
</reference>
<evidence type="ECO:0000256" key="4">
    <source>
        <dbReference type="ARBA" id="ARBA00022485"/>
    </source>
</evidence>
<dbReference type="GO" id="GO:0045145">
    <property type="term" value="F:single-stranded DNA 5'-3' DNA exonuclease activity"/>
    <property type="evidence" value="ECO:0007669"/>
    <property type="project" value="InterPro"/>
</dbReference>
<organism evidence="8 9">
    <name type="scientific">Oleoguttula mirabilis</name>
    <dbReference type="NCBI Taxonomy" id="1507867"/>
    <lineage>
        <taxon>Eukaryota</taxon>
        <taxon>Fungi</taxon>
        <taxon>Dikarya</taxon>
        <taxon>Ascomycota</taxon>
        <taxon>Pezizomycotina</taxon>
        <taxon>Dothideomycetes</taxon>
        <taxon>Dothideomycetidae</taxon>
        <taxon>Mycosphaerellales</taxon>
        <taxon>Teratosphaeriaceae</taxon>
        <taxon>Oleoguttula</taxon>
    </lineage>
</organism>
<keyword evidence="9" id="KW-1185">Reference proteome</keyword>
<evidence type="ECO:0000256" key="5">
    <source>
        <dbReference type="ARBA" id="ARBA00022722"/>
    </source>
</evidence>
<dbReference type="Proteomes" id="UP001324427">
    <property type="component" value="Unassembled WGS sequence"/>
</dbReference>
<dbReference type="GO" id="GO:0051539">
    <property type="term" value="F:4 iron, 4 sulfur cluster binding"/>
    <property type="evidence" value="ECO:0007669"/>
    <property type="project" value="UniProtKB-KW"/>
</dbReference>
<accession>A0AAV9JUN0</accession>
<keyword evidence="5" id="KW-0540">Nuclease</keyword>
<proteinExistence type="inferred from homology"/>
<keyword evidence="4" id="KW-0408">Iron</keyword>
<keyword evidence="4" id="KW-0411">Iron-sulfur</keyword>
<comment type="subunit">
    <text evidence="3">Monomer.</text>
</comment>
<name>A0AAV9JUN0_9PEZI</name>
<keyword evidence="6" id="KW-0269">Exonuclease</keyword>
<evidence type="ECO:0000256" key="3">
    <source>
        <dbReference type="ARBA" id="ARBA00011245"/>
    </source>
</evidence>
<dbReference type="GO" id="GO:0005739">
    <property type="term" value="C:mitochondrion"/>
    <property type="evidence" value="ECO:0007669"/>
    <property type="project" value="TreeGrafter"/>
</dbReference>
<evidence type="ECO:0000256" key="1">
    <source>
        <dbReference type="ARBA" id="ARBA00001966"/>
    </source>
</evidence>
<evidence type="ECO:0000256" key="2">
    <source>
        <dbReference type="ARBA" id="ARBA00009797"/>
    </source>
</evidence>
<feature type="region of interest" description="Disordered" evidence="7">
    <location>
        <begin position="97"/>
        <end position="149"/>
    </location>
</feature>
<dbReference type="EMBL" id="JAVFHQ010000006">
    <property type="protein sequence ID" value="KAK4548985.1"/>
    <property type="molecule type" value="Genomic_DNA"/>
</dbReference>
<gene>
    <name evidence="8" type="ORF">LTR36_008758</name>
</gene>
<feature type="region of interest" description="Disordered" evidence="7">
    <location>
        <begin position="1"/>
        <end position="27"/>
    </location>
</feature>
<dbReference type="AlphaFoldDB" id="A0AAV9JUN0"/>